<organism evidence="5 6">
    <name type="scientific">Olea europaea subsp. europaea</name>
    <dbReference type="NCBI Taxonomy" id="158383"/>
    <lineage>
        <taxon>Eukaryota</taxon>
        <taxon>Viridiplantae</taxon>
        <taxon>Streptophyta</taxon>
        <taxon>Embryophyta</taxon>
        <taxon>Tracheophyta</taxon>
        <taxon>Spermatophyta</taxon>
        <taxon>Magnoliopsida</taxon>
        <taxon>eudicotyledons</taxon>
        <taxon>Gunneridae</taxon>
        <taxon>Pentapetalae</taxon>
        <taxon>asterids</taxon>
        <taxon>lamiids</taxon>
        <taxon>Lamiales</taxon>
        <taxon>Oleaceae</taxon>
        <taxon>Oleeae</taxon>
        <taxon>Olea</taxon>
    </lineage>
</organism>
<dbReference type="EMBL" id="CACTIH010000675">
    <property type="protein sequence ID" value="CAA2961943.1"/>
    <property type="molecule type" value="Genomic_DNA"/>
</dbReference>
<protein>
    <submittedName>
        <fullName evidence="5">Ulp1 protease family, C-terminal catalytic domain containing</fullName>
    </submittedName>
</protein>
<dbReference type="OrthoDB" id="5065855at2759"/>
<evidence type="ECO:0000256" key="2">
    <source>
        <dbReference type="ARBA" id="ARBA00022670"/>
    </source>
</evidence>
<reference evidence="5 6" key="1">
    <citation type="submission" date="2019-12" db="EMBL/GenBank/DDBJ databases">
        <authorList>
            <person name="Alioto T."/>
            <person name="Alioto T."/>
            <person name="Gomez Garrido J."/>
        </authorList>
    </citation>
    <scope>NUCLEOTIDE SEQUENCE [LARGE SCALE GENOMIC DNA]</scope>
</reference>
<gene>
    <name evidence="5" type="ORF">OLEA9_A076982</name>
</gene>
<name>A0A8S0Q4R4_OLEEU</name>
<dbReference type="Gramene" id="OE9A076982T1">
    <property type="protein sequence ID" value="OE9A076982C1"/>
    <property type="gene ID" value="OE9A076982"/>
</dbReference>
<dbReference type="PROSITE" id="PS50600">
    <property type="entry name" value="ULP_PROTEASE"/>
    <property type="match status" value="1"/>
</dbReference>
<keyword evidence="6" id="KW-1185">Reference proteome</keyword>
<comment type="caution">
    <text evidence="5">The sequence shown here is derived from an EMBL/GenBank/DDBJ whole genome shotgun (WGS) entry which is preliminary data.</text>
</comment>
<comment type="similarity">
    <text evidence="1">Belongs to the peptidase C48 family.</text>
</comment>
<dbReference type="InterPro" id="IPR038765">
    <property type="entry name" value="Papain-like_cys_pep_sf"/>
</dbReference>
<dbReference type="GO" id="GO:0008234">
    <property type="term" value="F:cysteine-type peptidase activity"/>
    <property type="evidence" value="ECO:0007669"/>
    <property type="project" value="InterPro"/>
</dbReference>
<proteinExistence type="inferred from homology"/>
<feature type="domain" description="Ubiquitin-like protease family profile" evidence="4">
    <location>
        <begin position="1"/>
        <end position="79"/>
    </location>
</feature>
<sequence>MSIFNLARQTYQDICVHAGVEPFVKVSPHLMRTIGLWTNDPNNDEGDSMELRIVLGYDVPQQQNGHDCGIFVIKYAEYILYNDLESMPKEFDAARARLDIVAQLYKHRDIKKATKGENEKV</sequence>
<dbReference type="SUPFAM" id="SSF54001">
    <property type="entry name" value="Cysteine proteinases"/>
    <property type="match status" value="1"/>
</dbReference>
<dbReference type="InterPro" id="IPR003653">
    <property type="entry name" value="Peptidase_C48_C"/>
</dbReference>
<dbReference type="AlphaFoldDB" id="A0A8S0Q4R4"/>
<evidence type="ECO:0000256" key="1">
    <source>
        <dbReference type="ARBA" id="ARBA00005234"/>
    </source>
</evidence>
<evidence type="ECO:0000259" key="4">
    <source>
        <dbReference type="PROSITE" id="PS50600"/>
    </source>
</evidence>
<dbReference type="Proteomes" id="UP000594638">
    <property type="component" value="Unassembled WGS sequence"/>
</dbReference>
<keyword evidence="2 5" id="KW-0645">Protease</keyword>
<evidence type="ECO:0000313" key="6">
    <source>
        <dbReference type="Proteomes" id="UP000594638"/>
    </source>
</evidence>
<accession>A0A8S0Q4R4</accession>
<dbReference type="Gene3D" id="3.40.395.10">
    <property type="entry name" value="Adenoviral Proteinase, Chain A"/>
    <property type="match status" value="1"/>
</dbReference>
<dbReference type="GO" id="GO:0006508">
    <property type="term" value="P:proteolysis"/>
    <property type="evidence" value="ECO:0007669"/>
    <property type="project" value="UniProtKB-KW"/>
</dbReference>
<dbReference type="Pfam" id="PF02902">
    <property type="entry name" value="Peptidase_C48"/>
    <property type="match status" value="1"/>
</dbReference>
<keyword evidence="3" id="KW-0378">Hydrolase</keyword>
<evidence type="ECO:0000313" key="5">
    <source>
        <dbReference type="EMBL" id="CAA2961943.1"/>
    </source>
</evidence>
<evidence type="ECO:0000256" key="3">
    <source>
        <dbReference type="ARBA" id="ARBA00022801"/>
    </source>
</evidence>